<dbReference type="Pfam" id="PF02567">
    <property type="entry name" value="PhzC-PhzF"/>
    <property type="match status" value="1"/>
</dbReference>
<evidence type="ECO:0000313" key="2">
    <source>
        <dbReference type="EMBL" id="GHO96172.1"/>
    </source>
</evidence>
<comment type="caution">
    <text evidence="2">The sequence shown here is derived from an EMBL/GenBank/DDBJ whole genome shotgun (WGS) entry which is preliminary data.</text>
</comment>
<name>A0A8J3N2S4_9CHLR</name>
<feature type="active site" evidence="1">
    <location>
        <position position="49"/>
    </location>
</feature>
<dbReference type="GO" id="GO:0005737">
    <property type="term" value="C:cytoplasm"/>
    <property type="evidence" value="ECO:0007669"/>
    <property type="project" value="TreeGrafter"/>
</dbReference>
<protein>
    <submittedName>
        <fullName evidence="2">Epimerase</fullName>
    </submittedName>
</protein>
<dbReference type="EMBL" id="BNJK01000001">
    <property type="protein sequence ID" value="GHO96172.1"/>
    <property type="molecule type" value="Genomic_DNA"/>
</dbReference>
<dbReference type="PANTHER" id="PTHR13774">
    <property type="entry name" value="PHENAZINE BIOSYNTHESIS PROTEIN"/>
    <property type="match status" value="1"/>
</dbReference>
<dbReference type="NCBIfam" id="TIGR00654">
    <property type="entry name" value="PhzF_family"/>
    <property type="match status" value="1"/>
</dbReference>
<organism evidence="2 3">
    <name type="scientific">Reticulibacter mediterranei</name>
    <dbReference type="NCBI Taxonomy" id="2778369"/>
    <lineage>
        <taxon>Bacteria</taxon>
        <taxon>Bacillati</taxon>
        <taxon>Chloroflexota</taxon>
        <taxon>Ktedonobacteria</taxon>
        <taxon>Ktedonobacterales</taxon>
        <taxon>Reticulibacteraceae</taxon>
        <taxon>Reticulibacter</taxon>
    </lineage>
</organism>
<proteinExistence type="predicted"/>
<dbReference type="InterPro" id="IPR003719">
    <property type="entry name" value="Phenazine_PhzF-like"/>
</dbReference>
<keyword evidence="3" id="KW-1185">Reference proteome</keyword>
<gene>
    <name evidence="2" type="primary">phzF</name>
    <name evidence="2" type="ORF">KSF_062200</name>
</gene>
<dbReference type="GO" id="GO:0016853">
    <property type="term" value="F:isomerase activity"/>
    <property type="evidence" value="ECO:0007669"/>
    <property type="project" value="TreeGrafter"/>
</dbReference>
<accession>A0A8J3N2S4</accession>
<sequence length="305" mass="33205">MKGLKVRFYVVDVFAQEPLNGNPLALVPDATDLSQETMQQIAREFNQSETTFLLPPTRAEADWRLRSFTPTGVEVSGAGHNALGAWWWLAESGRIALSGPQTVFQQEIVQQILSVEILAEQGEEGKQWRPTAIGMRQSPPSFGTIHNNPTQLAEALALSVDDLAVEGLPAQIVSTGAGHLLVPVRNRAAINRAQPDMPRLFQQLRSVDGQGCYLFSLDPVNTTSIAYTRFFNPTEGIVEDPATGTAAGPLACYLAKYGRIAPDTTIMIEQGYTLKRPSHIEIRLHGDDVRIFGAAVTAAEGTLLL</sequence>
<dbReference type="AlphaFoldDB" id="A0A8J3N2S4"/>
<dbReference type="Proteomes" id="UP000597444">
    <property type="component" value="Unassembled WGS sequence"/>
</dbReference>
<dbReference type="Gene3D" id="3.10.310.10">
    <property type="entry name" value="Diaminopimelate Epimerase, Chain A, domain 1"/>
    <property type="match status" value="2"/>
</dbReference>
<reference evidence="2" key="1">
    <citation type="submission" date="2020-10" db="EMBL/GenBank/DDBJ databases">
        <title>Taxonomic study of unclassified bacteria belonging to the class Ktedonobacteria.</title>
        <authorList>
            <person name="Yabe S."/>
            <person name="Wang C.M."/>
            <person name="Zheng Y."/>
            <person name="Sakai Y."/>
            <person name="Cavaletti L."/>
            <person name="Monciardini P."/>
            <person name="Donadio S."/>
        </authorList>
    </citation>
    <scope>NUCLEOTIDE SEQUENCE</scope>
    <source>
        <strain evidence="2">ID150040</strain>
    </source>
</reference>
<dbReference type="RefSeq" id="WP_220206815.1">
    <property type="nucleotide sequence ID" value="NZ_BNJK01000001.1"/>
</dbReference>
<dbReference type="PIRSF" id="PIRSF016184">
    <property type="entry name" value="PhzC_PhzF"/>
    <property type="match status" value="1"/>
</dbReference>
<dbReference type="SUPFAM" id="SSF54506">
    <property type="entry name" value="Diaminopimelate epimerase-like"/>
    <property type="match status" value="1"/>
</dbReference>
<evidence type="ECO:0000256" key="1">
    <source>
        <dbReference type="PIRSR" id="PIRSR016184-1"/>
    </source>
</evidence>
<evidence type="ECO:0000313" key="3">
    <source>
        <dbReference type="Proteomes" id="UP000597444"/>
    </source>
</evidence>